<keyword evidence="1 2" id="KW-0238">DNA-binding</keyword>
<sequence>MSALIYRIIGKDYFFIVNHEVGMTTLTSYPLSSPWENAVPHRTVVLKPTESRLLMLLLLQGGHTVTKATIMESVWKNKVVTDNSLRQVILSLRSILDDRVKPHHVLKNVPGIGYNIMNSECIGCSRQDDAVQEEPGTSIDGETNNVSLFKKIWRIFMAF</sequence>
<dbReference type="SUPFAM" id="SSF46894">
    <property type="entry name" value="C-terminal effector domain of the bipartite response regulators"/>
    <property type="match status" value="1"/>
</dbReference>
<dbReference type="Proteomes" id="UP000505325">
    <property type="component" value="Chromosome"/>
</dbReference>
<dbReference type="SMART" id="SM00862">
    <property type="entry name" value="Trans_reg_C"/>
    <property type="match status" value="1"/>
</dbReference>
<proteinExistence type="predicted"/>
<dbReference type="GO" id="GO:0006355">
    <property type="term" value="P:regulation of DNA-templated transcription"/>
    <property type="evidence" value="ECO:0007669"/>
    <property type="project" value="InterPro"/>
</dbReference>
<dbReference type="GO" id="GO:0000160">
    <property type="term" value="P:phosphorelay signal transduction system"/>
    <property type="evidence" value="ECO:0007669"/>
    <property type="project" value="InterPro"/>
</dbReference>
<dbReference type="InterPro" id="IPR001867">
    <property type="entry name" value="OmpR/PhoB-type_DNA-bd"/>
</dbReference>
<evidence type="ECO:0000259" key="3">
    <source>
        <dbReference type="PROSITE" id="PS51755"/>
    </source>
</evidence>
<dbReference type="Gene3D" id="1.10.10.10">
    <property type="entry name" value="Winged helix-like DNA-binding domain superfamily/Winged helix DNA-binding domain"/>
    <property type="match status" value="1"/>
</dbReference>
<dbReference type="RefSeq" id="WP_173633111.1">
    <property type="nucleotide sequence ID" value="NZ_CP054212.1"/>
</dbReference>
<feature type="domain" description="OmpR/PhoB-type" evidence="3">
    <location>
        <begin position="3"/>
        <end position="118"/>
    </location>
</feature>
<feature type="DNA-binding region" description="OmpR/PhoB-type" evidence="2">
    <location>
        <begin position="3"/>
        <end position="118"/>
    </location>
</feature>
<dbReference type="AlphaFoldDB" id="A0A6M8UKX7"/>
<organism evidence="4 5">
    <name type="scientific">Paramixta manurensis</name>
    <dbReference type="NCBI Taxonomy" id="2740817"/>
    <lineage>
        <taxon>Bacteria</taxon>
        <taxon>Pseudomonadati</taxon>
        <taxon>Pseudomonadota</taxon>
        <taxon>Gammaproteobacteria</taxon>
        <taxon>Enterobacterales</taxon>
        <taxon>Erwiniaceae</taxon>
        <taxon>Paramixta</taxon>
    </lineage>
</organism>
<dbReference type="KEGG" id="pmak:PMPD1_1107"/>
<dbReference type="PROSITE" id="PS51755">
    <property type="entry name" value="OMPR_PHOB"/>
    <property type="match status" value="1"/>
</dbReference>
<dbReference type="Pfam" id="PF00486">
    <property type="entry name" value="Trans_reg_C"/>
    <property type="match status" value="1"/>
</dbReference>
<keyword evidence="5" id="KW-1185">Reference proteome</keyword>
<reference evidence="4 5" key="1">
    <citation type="submission" date="2020-06" db="EMBL/GenBank/DDBJ databases">
        <title>Genome sequence of Paramixta manurensis strain PD-1.</title>
        <authorList>
            <person name="Lee C.W."/>
            <person name="Kim J."/>
        </authorList>
    </citation>
    <scope>NUCLEOTIDE SEQUENCE [LARGE SCALE GENOMIC DNA]</scope>
    <source>
        <strain evidence="4 5">PD-1</strain>
    </source>
</reference>
<evidence type="ECO:0000256" key="1">
    <source>
        <dbReference type="ARBA" id="ARBA00023125"/>
    </source>
</evidence>
<accession>A0A6M8UKX7</accession>
<evidence type="ECO:0000313" key="5">
    <source>
        <dbReference type="Proteomes" id="UP000505325"/>
    </source>
</evidence>
<protein>
    <submittedName>
        <fullName evidence="4">Helix-turn-helix domain-containing protein</fullName>
    </submittedName>
</protein>
<gene>
    <name evidence="4" type="ORF">PMPD1_1107</name>
</gene>
<evidence type="ECO:0000256" key="2">
    <source>
        <dbReference type="PROSITE-ProRule" id="PRU01091"/>
    </source>
</evidence>
<dbReference type="EMBL" id="CP054212">
    <property type="protein sequence ID" value="QKJ86073.1"/>
    <property type="molecule type" value="Genomic_DNA"/>
</dbReference>
<dbReference type="InterPro" id="IPR016032">
    <property type="entry name" value="Sig_transdc_resp-reg_C-effctor"/>
</dbReference>
<dbReference type="GO" id="GO:0003677">
    <property type="term" value="F:DNA binding"/>
    <property type="evidence" value="ECO:0007669"/>
    <property type="project" value="UniProtKB-UniRule"/>
</dbReference>
<name>A0A6M8UKX7_9GAMM</name>
<dbReference type="InterPro" id="IPR036388">
    <property type="entry name" value="WH-like_DNA-bd_sf"/>
</dbReference>
<evidence type="ECO:0000313" key="4">
    <source>
        <dbReference type="EMBL" id="QKJ86073.1"/>
    </source>
</evidence>